<keyword evidence="4" id="KW-1185">Reference proteome</keyword>
<dbReference type="Pfam" id="PF11008">
    <property type="entry name" value="DUF2846"/>
    <property type="match status" value="1"/>
</dbReference>
<sequence length="156" mass="17333">MEKIIITILLSSFLSGCASTGKKFSSLEKAQSDKSLIYVMRAWRLYRGAATLDVYINDEKIGNLPNGSFLPVEVEPSDGIVTISASMSAKIIGWHHAPMSIEYQIKENETKFFMLDSITNYFIPVSSFYVAGVDIDLFELGKEEALKVLPKLSLAK</sequence>
<name>A0A5S9Q8Q1_9GAMM</name>
<evidence type="ECO:0000313" key="4">
    <source>
        <dbReference type="Proteomes" id="UP000435877"/>
    </source>
</evidence>
<accession>A0A5S9Q8Q1</accession>
<reference evidence="4 5" key="1">
    <citation type="submission" date="2019-11" db="EMBL/GenBank/DDBJ databases">
        <authorList>
            <person name="Holert J."/>
        </authorList>
    </citation>
    <scope>NUCLEOTIDE SEQUENCE [LARGE SCALE GENOMIC DNA]</scope>
    <source>
        <strain evidence="2">BC3_2A</strain>
        <strain evidence="3">SB11_1A</strain>
    </source>
</reference>
<protein>
    <recommendedName>
        <fullName evidence="1">DUF2846 domain-containing protein</fullName>
    </recommendedName>
</protein>
<organism evidence="3 4">
    <name type="scientific">Zhongshania aliphaticivorans</name>
    <dbReference type="NCBI Taxonomy" id="1470434"/>
    <lineage>
        <taxon>Bacteria</taxon>
        <taxon>Pseudomonadati</taxon>
        <taxon>Pseudomonadota</taxon>
        <taxon>Gammaproteobacteria</taxon>
        <taxon>Cellvibrionales</taxon>
        <taxon>Spongiibacteraceae</taxon>
        <taxon>Zhongshania</taxon>
    </lineage>
</organism>
<dbReference type="RefSeq" id="WP_159270193.1">
    <property type="nucleotide sequence ID" value="NZ_CACSIK010000004.1"/>
</dbReference>
<evidence type="ECO:0000313" key="3">
    <source>
        <dbReference type="EMBL" id="CAA0113432.1"/>
    </source>
</evidence>
<evidence type="ECO:0000313" key="2">
    <source>
        <dbReference type="EMBL" id="CAA0103545.1"/>
    </source>
</evidence>
<dbReference type="EMBL" id="CACSIK010000004">
    <property type="protein sequence ID" value="CAA0113432.1"/>
    <property type="molecule type" value="Genomic_DNA"/>
</dbReference>
<dbReference type="InterPro" id="IPR022548">
    <property type="entry name" value="DUF2846"/>
</dbReference>
<evidence type="ECO:0000313" key="5">
    <source>
        <dbReference type="Proteomes" id="UP000439591"/>
    </source>
</evidence>
<dbReference type="Proteomes" id="UP000439591">
    <property type="component" value="Unassembled WGS sequence"/>
</dbReference>
<dbReference type="AlphaFoldDB" id="A0A5S9Q8Q1"/>
<gene>
    <name evidence="3" type="ORF">IHBHHGIJ_03416</name>
    <name evidence="2" type="ORF">KFEGEMFD_02025</name>
</gene>
<dbReference type="EMBL" id="CACSIM010000003">
    <property type="protein sequence ID" value="CAA0103545.1"/>
    <property type="molecule type" value="Genomic_DNA"/>
</dbReference>
<dbReference type="PROSITE" id="PS51257">
    <property type="entry name" value="PROKAR_LIPOPROTEIN"/>
    <property type="match status" value="1"/>
</dbReference>
<evidence type="ECO:0000259" key="1">
    <source>
        <dbReference type="Pfam" id="PF11008"/>
    </source>
</evidence>
<dbReference type="Proteomes" id="UP000435877">
    <property type="component" value="Unassembled WGS sequence"/>
</dbReference>
<feature type="domain" description="DUF2846" evidence="1">
    <location>
        <begin position="32"/>
        <end position="117"/>
    </location>
</feature>
<proteinExistence type="predicted"/>